<gene>
    <name evidence="2" type="ORF">E2C01_049788</name>
</gene>
<comment type="caution">
    <text evidence="2">The sequence shown here is derived from an EMBL/GenBank/DDBJ whole genome shotgun (WGS) entry which is preliminary data.</text>
</comment>
<reference evidence="2 3" key="1">
    <citation type="submission" date="2019-05" db="EMBL/GenBank/DDBJ databases">
        <title>Another draft genome of Portunus trituberculatus and its Hox gene families provides insights of decapod evolution.</title>
        <authorList>
            <person name="Jeong J.-H."/>
            <person name="Song I."/>
            <person name="Kim S."/>
            <person name="Choi T."/>
            <person name="Kim D."/>
            <person name="Ryu S."/>
            <person name="Kim W."/>
        </authorList>
    </citation>
    <scope>NUCLEOTIDE SEQUENCE [LARGE SCALE GENOMIC DNA]</scope>
    <source>
        <tissue evidence="2">Muscle</tissue>
    </source>
</reference>
<organism evidence="2 3">
    <name type="scientific">Portunus trituberculatus</name>
    <name type="common">Swimming crab</name>
    <name type="synonym">Neptunus trituberculatus</name>
    <dbReference type="NCBI Taxonomy" id="210409"/>
    <lineage>
        <taxon>Eukaryota</taxon>
        <taxon>Metazoa</taxon>
        <taxon>Ecdysozoa</taxon>
        <taxon>Arthropoda</taxon>
        <taxon>Crustacea</taxon>
        <taxon>Multicrustacea</taxon>
        <taxon>Malacostraca</taxon>
        <taxon>Eumalacostraca</taxon>
        <taxon>Eucarida</taxon>
        <taxon>Decapoda</taxon>
        <taxon>Pleocyemata</taxon>
        <taxon>Brachyura</taxon>
        <taxon>Eubrachyura</taxon>
        <taxon>Portunoidea</taxon>
        <taxon>Portunidae</taxon>
        <taxon>Portuninae</taxon>
        <taxon>Portunus</taxon>
    </lineage>
</organism>
<feature type="compositionally biased region" description="Basic residues" evidence="1">
    <location>
        <begin position="29"/>
        <end position="38"/>
    </location>
</feature>
<evidence type="ECO:0000313" key="2">
    <source>
        <dbReference type="EMBL" id="MPC55843.1"/>
    </source>
</evidence>
<name>A0A5B7GET1_PORTR</name>
<sequence length="148" mass="17278">MWQQHKGTNYTNTITALLLHRQSHHHHHHHHYHYHHHLQQQQRRSSTVERRSLSLDSTSCLLHSYSASPTLHTLPHPPSLCPAPSVPHFPFQHPYFLHLRRTTHPSHCQPFPFLRHSCFPQLIPIAYLFPSLSLVPCRSLSSSSQPDL</sequence>
<evidence type="ECO:0000313" key="3">
    <source>
        <dbReference type="Proteomes" id="UP000324222"/>
    </source>
</evidence>
<dbReference type="AlphaFoldDB" id="A0A5B7GET1"/>
<dbReference type="EMBL" id="VSRR010013485">
    <property type="protein sequence ID" value="MPC55843.1"/>
    <property type="molecule type" value="Genomic_DNA"/>
</dbReference>
<proteinExistence type="predicted"/>
<evidence type="ECO:0000256" key="1">
    <source>
        <dbReference type="SAM" id="MobiDB-lite"/>
    </source>
</evidence>
<keyword evidence="3" id="KW-1185">Reference proteome</keyword>
<feature type="region of interest" description="Disordered" evidence="1">
    <location>
        <begin position="29"/>
        <end position="50"/>
    </location>
</feature>
<accession>A0A5B7GET1</accession>
<dbReference type="Proteomes" id="UP000324222">
    <property type="component" value="Unassembled WGS sequence"/>
</dbReference>
<protein>
    <submittedName>
        <fullName evidence="2">Uncharacterized protein</fullName>
    </submittedName>
</protein>